<reference evidence="1 2" key="1">
    <citation type="submission" date="2019-02" db="EMBL/GenBank/DDBJ databases">
        <title>Deep-cultivation of Planctomycetes and their phenomic and genomic characterization uncovers novel biology.</title>
        <authorList>
            <person name="Wiegand S."/>
            <person name="Jogler M."/>
            <person name="Boedeker C."/>
            <person name="Pinto D."/>
            <person name="Vollmers J."/>
            <person name="Rivas-Marin E."/>
            <person name="Kohn T."/>
            <person name="Peeters S.H."/>
            <person name="Heuer A."/>
            <person name="Rast P."/>
            <person name="Oberbeckmann S."/>
            <person name="Bunk B."/>
            <person name="Jeske O."/>
            <person name="Meyerdierks A."/>
            <person name="Storesund J.E."/>
            <person name="Kallscheuer N."/>
            <person name="Luecker S."/>
            <person name="Lage O.M."/>
            <person name="Pohl T."/>
            <person name="Merkel B.J."/>
            <person name="Hornburger P."/>
            <person name="Mueller R.-W."/>
            <person name="Bruemmer F."/>
            <person name="Labrenz M."/>
            <person name="Spormann A.M."/>
            <person name="Op den Camp H."/>
            <person name="Overmann J."/>
            <person name="Amann R."/>
            <person name="Jetten M.S.M."/>
            <person name="Mascher T."/>
            <person name="Medema M.H."/>
            <person name="Devos D.P."/>
            <person name="Kaster A.-K."/>
            <person name="Ovreas L."/>
            <person name="Rohde M."/>
            <person name="Galperin M.Y."/>
            <person name="Jogler C."/>
        </authorList>
    </citation>
    <scope>NUCLEOTIDE SEQUENCE [LARGE SCALE GENOMIC DNA]</scope>
    <source>
        <strain evidence="1 2">FF011L</strain>
    </source>
</reference>
<evidence type="ECO:0000313" key="1">
    <source>
        <dbReference type="EMBL" id="QDS96110.1"/>
    </source>
</evidence>
<keyword evidence="2" id="KW-1185">Reference proteome</keyword>
<evidence type="ECO:0000313" key="2">
    <source>
        <dbReference type="Proteomes" id="UP000320672"/>
    </source>
</evidence>
<proteinExistence type="predicted"/>
<accession>A0A517MML9</accession>
<dbReference type="KEGG" id="rml:FF011L_49170"/>
<name>A0A517MML9_9BACT</name>
<protein>
    <submittedName>
        <fullName evidence="1">Uncharacterized protein</fullName>
    </submittedName>
</protein>
<dbReference type="AlphaFoldDB" id="A0A517MML9"/>
<organism evidence="1 2">
    <name type="scientific">Roseimaritima multifibrata</name>
    <dbReference type="NCBI Taxonomy" id="1930274"/>
    <lineage>
        <taxon>Bacteria</taxon>
        <taxon>Pseudomonadati</taxon>
        <taxon>Planctomycetota</taxon>
        <taxon>Planctomycetia</taxon>
        <taxon>Pirellulales</taxon>
        <taxon>Pirellulaceae</taxon>
        <taxon>Roseimaritima</taxon>
    </lineage>
</organism>
<gene>
    <name evidence="1" type="ORF">FF011L_49170</name>
</gene>
<sequence length="48" mass="5333">MDVSSEIPAVFTVGIFLRAHPVLQAHLRRPLVIESMKFVGSAPILEFI</sequence>
<dbReference type="EMBL" id="CP036262">
    <property type="protein sequence ID" value="QDS96110.1"/>
    <property type="molecule type" value="Genomic_DNA"/>
</dbReference>
<dbReference type="Proteomes" id="UP000320672">
    <property type="component" value="Chromosome"/>
</dbReference>